<sequence>MPIPNRPGAAAHRLLHSIQEAGRPLRMTEIRALNLTPRTVAQAVEEGLVEVAARGHYVPAGAIPPEMRDYAELALRYPKGVFRGPTAAWLHGLIDEEPEVIELATPRSVSRPDSDADIRTASGRQVYMPILSDARFQWGVQAMASGPSGFCPPLAVTEPARTVADLGFWRPESFGQPGQVPDAALVPALRRFLERGGLLDEVEEAARLLGVGEASRRAILDTAAAEAGAEPMLLPGR</sequence>
<dbReference type="EMBL" id="JAFIRR010000185">
    <property type="protein sequence ID" value="MCO6419294.1"/>
    <property type="molecule type" value="Genomic_DNA"/>
</dbReference>
<name>A0ABT1DDN0_9PROT</name>
<gene>
    <name evidence="1" type="ORF">JYK14_24490</name>
</gene>
<accession>A0ABT1DDN0</accession>
<reference evidence="1 2" key="1">
    <citation type="submission" date="2021-12" db="EMBL/GenBank/DDBJ databases">
        <title>Siccirubricoccus leaddurans sp. nov., a high concentration Zn2+ tolerance bacterium.</title>
        <authorList>
            <person name="Cao Y."/>
        </authorList>
    </citation>
    <scope>NUCLEOTIDE SEQUENCE [LARGE SCALE GENOMIC DNA]</scope>
    <source>
        <strain evidence="1 2">KC 17139</strain>
    </source>
</reference>
<proteinExistence type="predicted"/>
<evidence type="ECO:0000313" key="1">
    <source>
        <dbReference type="EMBL" id="MCO6419294.1"/>
    </source>
</evidence>
<protein>
    <recommendedName>
        <fullName evidence="3">Type IV toxin-antitoxin system AbiEi family antitoxin domain-containing protein</fullName>
    </recommendedName>
</protein>
<keyword evidence="2" id="KW-1185">Reference proteome</keyword>
<evidence type="ECO:0000313" key="2">
    <source>
        <dbReference type="Proteomes" id="UP001523392"/>
    </source>
</evidence>
<dbReference type="Proteomes" id="UP001523392">
    <property type="component" value="Unassembled WGS sequence"/>
</dbReference>
<dbReference type="RefSeq" id="WP_252955911.1">
    <property type="nucleotide sequence ID" value="NZ_JAFIRR010000185.1"/>
</dbReference>
<organism evidence="1 2">
    <name type="scientific">Siccirubricoccus soli</name>
    <dbReference type="NCBI Taxonomy" id="2899147"/>
    <lineage>
        <taxon>Bacteria</taxon>
        <taxon>Pseudomonadati</taxon>
        <taxon>Pseudomonadota</taxon>
        <taxon>Alphaproteobacteria</taxon>
        <taxon>Acetobacterales</taxon>
        <taxon>Roseomonadaceae</taxon>
        <taxon>Siccirubricoccus</taxon>
    </lineage>
</organism>
<comment type="caution">
    <text evidence="1">The sequence shown here is derived from an EMBL/GenBank/DDBJ whole genome shotgun (WGS) entry which is preliminary data.</text>
</comment>
<evidence type="ECO:0008006" key="3">
    <source>
        <dbReference type="Google" id="ProtNLM"/>
    </source>
</evidence>